<dbReference type="CTD" id="125170"/>
<evidence type="ECO:0000256" key="3">
    <source>
        <dbReference type="ARBA" id="ARBA00022787"/>
    </source>
</evidence>
<dbReference type="SMART" id="SM01265">
    <property type="entry name" value="Mab-21"/>
    <property type="match status" value="1"/>
</dbReference>
<dbReference type="Pfam" id="PF21297">
    <property type="entry name" value="MID51-like_C"/>
    <property type="match status" value="1"/>
</dbReference>
<reference evidence="11" key="1">
    <citation type="submission" date="2025-08" db="UniProtKB">
        <authorList>
            <consortium name="RefSeq"/>
        </authorList>
    </citation>
    <scope>IDENTIFICATION</scope>
    <source>
        <tissue evidence="11">Sperm</tissue>
    </source>
</reference>
<dbReference type="GO" id="GO:0005741">
    <property type="term" value="C:mitochondrial outer membrane"/>
    <property type="evidence" value="ECO:0007669"/>
    <property type="project" value="UniProtKB-SubCell"/>
</dbReference>
<accession>A0AAJ7TG98</accession>
<feature type="domain" description="Mab-21-like HhH/H2TH-like" evidence="8">
    <location>
        <begin position="407"/>
        <end position="492"/>
    </location>
</feature>
<dbReference type="RefSeq" id="XP_032816854.1">
    <property type="nucleotide sequence ID" value="XM_032960963.1"/>
</dbReference>
<dbReference type="InterPro" id="IPR046906">
    <property type="entry name" value="Mab-21_HhH/H2TH-like"/>
</dbReference>
<dbReference type="InterPro" id="IPR045909">
    <property type="entry name" value="MID49/MID51"/>
</dbReference>
<dbReference type="Proteomes" id="UP001318040">
    <property type="component" value="Chromosome 26"/>
</dbReference>
<protein>
    <submittedName>
        <fullName evidence="11">Mitochondrial dynamics protein MID49</fullName>
    </submittedName>
</protein>
<keyword evidence="4" id="KW-1133">Transmembrane helix</keyword>
<dbReference type="Gene3D" id="1.10.1410.40">
    <property type="match status" value="1"/>
</dbReference>
<evidence type="ECO:0000313" key="11">
    <source>
        <dbReference type="RefSeq" id="XP_032816854.1"/>
    </source>
</evidence>
<dbReference type="Gene3D" id="3.30.460.90">
    <property type="match status" value="1"/>
</dbReference>
<dbReference type="FunFam" id="1.10.1410.40:FF:000003">
    <property type="entry name" value="Mitochondrial dynamics protein MID51"/>
    <property type="match status" value="1"/>
</dbReference>
<proteinExistence type="predicted"/>
<evidence type="ECO:0000259" key="9">
    <source>
        <dbReference type="Pfam" id="PF21297"/>
    </source>
</evidence>
<dbReference type="GO" id="GO:0090141">
    <property type="term" value="P:positive regulation of mitochondrial fission"/>
    <property type="evidence" value="ECO:0007669"/>
    <property type="project" value="TreeGrafter"/>
</dbReference>
<dbReference type="InterPro" id="IPR049097">
    <property type="entry name" value="MID51-like_C"/>
</dbReference>
<keyword evidence="10" id="KW-1185">Reference proteome</keyword>
<keyword evidence="5" id="KW-0496">Mitochondrion</keyword>
<evidence type="ECO:0000313" key="10">
    <source>
        <dbReference type="Proteomes" id="UP001318040"/>
    </source>
</evidence>
<name>A0AAJ7TG98_PETMA</name>
<keyword evidence="6" id="KW-0472">Membrane</keyword>
<keyword evidence="3" id="KW-1000">Mitochondrion outer membrane</keyword>
<dbReference type="GO" id="GO:0007005">
    <property type="term" value="P:mitochondrion organization"/>
    <property type="evidence" value="ECO:0007669"/>
    <property type="project" value="InterPro"/>
</dbReference>
<evidence type="ECO:0000256" key="6">
    <source>
        <dbReference type="ARBA" id="ARBA00023136"/>
    </source>
</evidence>
<dbReference type="PANTHER" id="PTHR16451">
    <property type="entry name" value="MITOCHONDRIAL DYNAMICS PROTEINS 49/51 FAMILY MEMBER"/>
    <property type="match status" value="1"/>
</dbReference>
<dbReference type="Pfam" id="PF20266">
    <property type="entry name" value="Mab-21_C"/>
    <property type="match status" value="1"/>
</dbReference>
<evidence type="ECO:0000256" key="7">
    <source>
        <dbReference type="SAM" id="MobiDB-lite"/>
    </source>
</evidence>
<evidence type="ECO:0000256" key="1">
    <source>
        <dbReference type="ARBA" id="ARBA00004572"/>
    </source>
</evidence>
<dbReference type="InterPro" id="IPR024810">
    <property type="entry name" value="MAB21L/cGLR"/>
</dbReference>
<dbReference type="KEGG" id="pmrn:116946101"/>
<dbReference type="AlphaFoldDB" id="A0AAJ7TG98"/>
<evidence type="ECO:0000256" key="5">
    <source>
        <dbReference type="ARBA" id="ARBA00023128"/>
    </source>
</evidence>
<sequence>MAGFGDGSLGPTGAGRGPPGNRGDRGIGHAIDFVLSNARLVLGVGGAAMLGIATLAVKRAYDRAVSAPVSPTRKPEDVGIAGLSSWEEPSWVGASPRLLSHDMRSTVSRSLQSLPQGLAGDAAVLDDEQLKSSSANSLALGAGLHVGRAVPAPDPRRAPLQRHLLSFYRRRVLVAPSQVAAAKHVALEICSELREFLRARHSELPLDDMSLCGGLCEDLAVVAPDRVALALPLLLEERLWTAVPGEETIMAAPGCWLLRRDNAEYFPRGLSVWDRWLVGAYLSPVAIAEALRRIVADSVNWPAIGAALGYRVRPCAPADGLALEVTYREGEDDGEGDGAPDGMGERRLRVDVLLRVTLASCTLVARPGDAGGAGGRHAETLWRQSFRAVETERLRELDARDSGSRLLCLKLLKAVCRTHPGLERLRSEHLRSLILHACDAGAVDWAEDALAERFLELLRELVERLERGSLPAAFCPALNLLAPLSEDEVDELGYTLYSAISQPEKLLQG</sequence>
<evidence type="ECO:0000259" key="8">
    <source>
        <dbReference type="Pfam" id="PF20266"/>
    </source>
</evidence>
<gene>
    <name evidence="11" type="primary">MIEF2</name>
</gene>
<evidence type="ECO:0000256" key="2">
    <source>
        <dbReference type="ARBA" id="ARBA00022692"/>
    </source>
</evidence>
<organism evidence="10 11">
    <name type="scientific">Petromyzon marinus</name>
    <name type="common">Sea lamprey</name>
    <dbReference type="NCBI Taxonomy" id="7757"/>
    <lineage>
        <taxon>Eukaryota</taxon>
        <taxon>Metazoa</taxon>
        <taxon>Chordata</taxon>
        <taxon>Craniata</taxon>
        <taxon>Vertebrata</taxon>
        <taxon>Cyclostomata</taxon>
        <taxon>Hyperoartia</taxon>
        <taxon>Petromyzontiformes</taxon>
        <taxon>Petromyzontidae</taxon>
        <taxon>Petromyzon</taxon>
    </lineage>
</organism>
<feature type="compositionally biased region" description="Gly residues" evidence="7">
    <location>
        <begin position="1"/>
        <end position="20"/>
    </location>
</feature>
<feature type="domain" description="Mitochondrial dynamics protein MID51-like C-terminal" evidence="9">
    <location>
        <begin position="179"/>
        <end position="390"/>
    </location>
</feature>
<feature type="region of interest" description="Disordered" evidence="7">
    <location>
        <begin position="1"/>
        <end position="23"/>
    </location>
</feature>
<dbReference type="PANTHER" id="PTHR16451:SF7">
    <property type="entry name" value="MAB-21-LIKE HHH_H2TH-LIKE DOMAIN-CONTAINING PROTEIN"/>
    <property type="match status" value="1"/>
</dbReference>
<keyword evidence="2" id="KW-0812">Transmembrane</keyword>
<evidence type="ECO:0000256" key="4">
    <source>
        <dbReference type="ARBA" id="ARBA00022989"/>
    </source>
</evidence>
<comment type="subcellular location">
    <subcellularLocation>
        <location evidence="1">Mitochondrion outer membrane</location>
        <topology evidence="1">Single-pass membrane protein</topology>
    </subcellularLocation>
</comment>